<dbReference type="Pfam" id="PF14856">
    <property type="entry name" value="Hce2"/>
    <property type="match status" value="1"/>
</dbReference>
<proteinExistence type="predicted"/>
<accession>A0A423W836</accession>
<dbReference type="InterPro" id="IPR029226">
    <property type="entry name" value="Ecp2-like"/>
</dbReference>
<dbReference type="OrthoDB" id="5223869at2759"/>
<feature type="domain" description="Ecp2 effector protein-like" evidence="2">
    <location>
        <begin position="58"/>
        <end position="151"/>
    </location>
</feature>
<keyword evidence="4" id="KW-1185">Reference proteome</keyword>
<sequence>MNLFTYSIITCELAILCLAASVRFQPSNISVATLNKRLNFKFIDDFNSPQSECNDVVYSTTTPIDIWRSDCDQLLKDTQYTYGFWVLWNWDADESYKTIAGRGTCNFGVSRNDGVNDYVFIGDSDVRQIIQHANASSTDPVIPTFMGSMNCVSSAAGGADIQWIIRSDPEY</sequence>
<evidence type="ECO:0000256" key="1">
    <source>
        <dbReference type="SAM" id="SignalP"/>
    </source>
</evidence>
<name>A0A423W836_9PEZI</name>
<dbReference type="EMBL" id="LKEA01000023">
    <property type="protein sequence ID" value="ROV99517.1"/>
    <property type="molecule type" value="Genomic_DNA"/>
</dbReference>
<evidence type="ECO:0000313" key="4">
    <source>
        <dbReference type="Proteomes" id="UP000283895"/>
    </source>
</evidence>
<dbReference type="Proteomes" id="UP000283895">
    <property type="component" value="Unassembled WGS sequence"/>
</dbReference>
<keyword evidence="1" id="KW-0732">Signal</keyword>
<protein>
    <recommendedName>
        <fullName evidence="2">Ecp2 effector protein-like domain-containing protein</fullName>
    </recommendedName>
</protein>
<reference evidence="3 4" key="1">
    <citation type="submission" date="2015-09" db="EMBL/GenBank/DDBJ databases">
        <title>Host preference determinants of Valsa canker pathogens revealed by comparative genomics.</title>
        <authorList>
            <person name="Yin Z."/>
            <person name="Huang L."/>
        </authorList>
    </citation>
    <scope>NUCLEOTIDE SEQUENCE [LARGE SCALE GENOMIC DNA]</scope>
    <source>
        <strain evidence="3 4">03-1</strain>
    </source>
</reference>
<evidence type="ECO:0000313" key="3">
    <source>
        <dbReference type="EMBL" id="ROV99517.1"/>
    </source>
</evidence>
<gene>
    <name evidence="3" type="ORF">VMCG_06380</name>
</gene>
<dbReference type="AlphaFoldDB" id="A0A423W836"/>
<feature type="chain" id="PRO_5019462452" description="Ecp2 effector protein-like domain-containing protein" evidence="1">
    <location>
        <begin position="20"/>
        <end position="171"/>
    </location>
</feature>
<evidence type="ECO:0000259" key="2">
    <source>
        <dbReference type="Pfam" id="PF14856"/>
    </source>
</evidence>
<comment type="caution">
    <text evidence="3">The sequence shown here is derived from an EMBL/GenBank/DDBJ whole genome shotgun (WGS) entry which is preliminary data.</text>
</comment>
<organism evidence="3 4">
    <name type="scientific">Cytospora schulzeri</name>
    <dbReference type="NCBI Taxonomy" id="448051"/>
    <lineage>
        <taxon>Eukaryota</taxon>
        <taxon>Fungi</taxon>
        <taxon>Dikarya</taxon>
        <taxon>Ascomycota</taxon>
        <taxon>Pezizomycotina</taxon>
        <taxon>Sordariomycetes</taxon>
        <taxon>Sordariomycetidae</taxon>
        <taxon>Diaporthales</taxon>
        <taxon>Cytosporaceae</taxon>
        <taxon>Cytospora</taxon>
    </lineage>
</organism>
<feature type="signal peptide" evidence="1">
    <location>
        <begin position="1"/>
        <end position="19"/>
    </location>
</feature>